<proteinExistence type="predicted"/>
<organism evidence="1">
    <name type="scientific">marine sediment metagenome</name>
    <dbReference type="NCBI Taxonomy" id="412755"/>
    <lineage>
        <taxon>unclassified sequences</taxon>
        <taxon>metagenomes</taxon>
        <taxon>ecological metagenomes</taxon>
    </lineage>
</organism>
<dbReference type="AlphaFoldDB" id="A0A0F9FI95"/>
<name>A0A0F9FI95_9ZZZZ</name>
<dbReference type="EMBL" id="LAZR01023534">
    <property type="protein sequence ID" value="KKL78196.1"/>
    <property type="molecule type" value="Genomic_DNA"/>
</dbReference>
<evidence type="ECO:0000313" key="1">
    <source>
        <dbReference type="EMBL" id="KKL78196.1"/>
    </source>
</evidence>
<reference evidence="1" key="1">
    <citation type="journal article" date="2015" name="Nature">
        <title>Complex archaea that bridge the gap between prokaryotes and eukaryotes.</title>
        <authorList>
            <person name="Spang A."/>
            <person name="Saw J.H."/>
            <person name="Jorgensen S.L."/>
            <person name="Zaremba-Niedzwiedzka K."/>
            <person name="Martijn J."/>
            <person name="Lind A.E."/>
            <person name="van Eijk R."/>
            <person name="Schleper C."/>
            <person name="Guy L."/>
            <person name="Ettema T.J."/>
        </authorList>
    </citation>
    <scope>NUCLEOTIDE SEQUENCE</scope>
</reference>
<comment type="caution">
    <text evidence="1">The sequence shown here is derived from an EMBL/GenBank/DDBJ whole genome shotgun (WGS) entry which is preliminary data.</text>
</comment>
<sequence>MRRLLLWLHNWLGDILRCGRHKPCECFLEGIDEARDTVAEWFTPPERD</sequence>
<accession>A0A0F9FI95</accession>
<gene>
    <name evidence="1" type="ORF">LCGC14_2027240</name>
</gene>
<protein>
    <submittedName>
        <fullName evidence="1">Uncharacterized protein</fullName>
    </submittedName>
</protein>